<evidence type="ECO:0000313" key="3">
    <source>
        <dbReference type="EMBL" id="KAF7785102.1"/>
    </source>
</evidence>
<dbReference type="InterPro" id="IPR036397">
    <property type="entry name" value="RNaseH_sf"/>
</dbReference>
<evidence type="ECO:0000259" key="2">
    <source>
        <dbReference type="Pfam" id="PF13358"/>
    </source>
</evidence>
<dbReference type="InterPro" id="IPR002492">
    <property type="entry name" value="Transposase_Tc1-like"/>
</dbReference>
<gene>
    <name evidence="3" type="ORF">Agabi119p4_1267</name>
</gene>
<dbReference type="InterPro" id="IPR052338">
    <property type="entry name" value="Transposase_5"/>
</dbReference>
<dbReference type="Gene3D" id="3.30.420.10">
    <property type="entry name" value="Ribonuclease H-like superfamily/Ribonuclease H"/>
    <property type="match status" value="1"/>
</dbReference>
<comment type="caution">
    <text evidence="3">The sequence shown here is derived from an EMBL/GenBank/DDBJ whole genome shotgun (WGS) entry which is preliminary data.</text>
</comment>
<dbReference type="PANTHER" id="PTHR23022:SF135">
    <property type="entry name" value="SI:DKEY-77F5.3"/>
    <property type="match status" value="1"/>
</dbReference>
<dbReference type="EMBL" id="JABXXO010000001">
    <property type="protein sequence ID" value="KAF7785102.1"/>
    <property type="molecule type" value="Genomic_DNA"/>
</dbReference>
<evidence type="ECO:0000313" key="4">
    <source>
        <dbReference type="Proteomes" id="UP000629468"/>
    </source>
</evidence>
<dbReference type="AlphaFoldDB" id="A0A8H7FC40"/>
<feature type="domain" description="Tc1-like transposase DDE" evidence="2">
    <location>
        <begin position="143"/>
        <end position="287"/>
    </location>
</feature>
<organism evidence="3 4">
    <name type="scientific">Agaricus bisporus var. burnettii</name>
    <dbReference type="NCBI Taxonomy" id="192524"/>
    <lineage>
        <taxon>Eukaryota</taxon>
        <taxon>Fungi</taxon>
        <taxon>Dikarya</taxon>
        <taxon>Basidiomycota</taxon>
        <taxon>Agaricomycotina</taxon>
        <taxon>Agaricomycetes</taxon>
        <taxon>Agaricomycetidae</taxon>
        <taxon>Agaricales</taxon>
        <taxon>Agaricineae</taxon>
        <taxon>Agaricaceae</taxon>
        <taxon>Agaricus</taxon>
    </lineage>
</organism>
<sequence>MKPTSSTQRSSVISLLQEGYSVRQIQSKTGLGKSIVGRIKKEVDGDKENMKGGCPAKLSPQDKRGIIHQITTGRLDNAVQGAQYINNIISHPVHPQTVQNVLKEHSFRAVVKQKRPLLCQHHRKERLRFAKYHENWTVEDWKRVLWSDETKVNRIQSDGRVYTWKQSGEELSDRIITPTVKHGGGNNLMVWGCMGWERVGMLTEVQGIMDAEQYCEILRGGVVESFEKLGMEEGERIFQQDNDPKHMAKRTDKWFEDNNIKVLVWPAQSPDLNPIEHLWVNLKDKLKVYPKPPKGVHELWDRVAEEWDNITPEECQRLIESIPRRCQAVIKAKGGHTKYEL</sequence>
<proteinExistence type="predicted"/>
<dbReference type="GO" id="GO:0006313">
    <property type="term" value="P:DNA transposition"/>
    <property type="evidence" value="ECO:0007669"/>
    <property type="project" value="InterPro"/>
</dbReference>
<evidence type="ECO:0000259" key="1">
    <source>
        <dbReference type="Pfam" id="PF01498"/>
    </source>
</evidence>
<dbReference type="Proteomes" id="UP000629468">
    <property type="component" value="Unassembled WGS sequence"/>
</dbReference>
<evidence type="ECO:0008006" key="5">
    <source>
        <dbReference type="Google" id="ProtNLM"/>
    </source>
</evidence>
<dbReference type="GO" id="GO:0015074">
    <property type="term" value="P:DNA integration"/>
    <property type="evidence" value="ECO:0007669"/>
    <property type="project" value="InterPro"/>
</dbReference>
<dbReference type="PANTHER" id="PTHR23022">
    <property type="entry name" value="TRANSPOSABLE ELEMENT-RELATED"/>
    <property type="match status" value="1"/>
</dbReference>
<name>A0A8H7FC40_AGABI</name>
<dbReference type="Pfam" id="PF01498">
    <property type="entry name" value="HTH_Tnp_Tc3_2"/>
    <property type="match status" value="1"/>
</dbReference>
<accession>A0A8H7FC40</accession>
<dbReference type="GO" id="GO:0003677">
    <property type="term" value="F:DNA binding"/>
    <property type="evidence" value="ECO:0007669"/>
    <property type="project" value="InterPro"/>
</dbReference>
<dbReference type="Pfam" id="PF13358">
    <property type="entry name" value="DDE_3"/>
    <property type="match status" value="1"/>
</dbReference>
<feature type="domain" description="Transposase Tc1-like" evidence="1">
    <location>
        <begin position="88"/>
        <end position="134"/>
    </location>
</feature>
<reference evidence="3 4" key="1">
    <citation type="journal article" name="Sci. Rep.">
        <title>Telomere-to-telomere assembled and centromere annotated genomes of the two main subspecies of the button mushroom Agaricus bisporus reveal especially polymorphic chromosome ends.</title>
        <authorList>
            <person name="Sonnenberg A.S.M."/>
            <person name="Sedaghat-Telgerd N."/>
            <person name="Lavrijssen B."/>
            <person name="Ohm R.A."/>
            <person name="Hendrickx P.M."/>
            <person name="Scholtmeijer K."/>
            <person name="Baars J.J.P."/>
            <person name="van Peer A."/>
        </authorList>
    </citation>
    <scope>NUCLEOTIDE SEQUENCE [LARGE SCALE GENOMIC DNA]</scope>
    <source>
        <strain evidence="3 4">H119_p4</strain>
    </source>
</reference>
<dbReference type="InterPro" id="IPR038717">
    <property type="entry name" value="Tc1-like_DDE_dom"/>
</dbReference>
<protein>
    <recommendedName>
        <fullName evidence="5">Tc1-like transposase DDE domain-containing protein</fullName>
    </recommendedName>
</protein>